<dbReference type="OrthoDB" id="1971692at2"/>
<keyword evidence="2" id="KW-1185">Reference proteome</keyword>
<dbReference type="SUPFAM" id="SSF48452">
    <property type="entry name" value="TPR-like"/>
    <property type="match status" value="1"/>
</dbReference>
<dbReference type="RefSeq" id="WP_153250200.1">
    <property type="nucleotide sequence ID" value="NZ_CP044205.1"/>
</dbReference>
<dbReference type="EMBL" id="CP044205">
    <property type="protein sequence ID" value="QFY44232.1"/>
    <property type="molecule type" value="Genomic_DNA"/>
</dbReference>
<proteinExistence type="predicted"/>
<sequence length="102" mass="11464">MNTSADDALRDEAFRYAKTAVALDNNHPFAISTLGRVYVYLWFKRSEEAIPLCRKAVAMDPNNSELQLRLSMALSFSGEGEESFYLIEKALALNPLSSPIYQ</sequence>
<reference evidence="1 2" key="1">
    <citation type="submission" date="2019-09" db="EMBL/GenBank/DDBJ databases">
        <title>Ecophysiology of the spiral-shaped methanotroph Methylospira mobilis as revealed by the complete genome sequence.</title>
        <authorList>
            <person name="Oshkin I.Y."/>
            <person name="Dedysh S.N."/>
            <person name="Miroshnikov K."/>
            <person name="Danilova O.V."/>
            <person name="Hakobyan A."/>
            <person name="Liesack W."/>
        </authorList>
    </citation>
    <scope>NUCLEOTIDE SEQUENCE [LARGE SCALE GENOMIC DNA]</scope>
    <source>
        <strain evidence="1 2">Shm1</strain>
    </source>
</reference>
<dbReference type="KEGG" id="mmob:F6R98_17655"/>
<accession>A0A5Q0BM66</accession>
<dbReference type="InParanoid" id="A0A5Q0BM66"/>
<dbReference type="AlphaFoldDB" id="A0A5Q0BM66"/>
<dbReference type="InterPro" id="IPR011990">
    <property type="entry name" value="TPR-like_helical_dom_sf"/>
</dbReference>
<dbReference type="Gene3D" id="1.25.40.10">
    <property type="entry name" value="Tetratricopeptide repeat domain"/>
    <property type="match status" value="1"/>
</dbReference>
<dbReference type="Proteomes" id="UP000325755">
    <property type="component" value="Chromosome"/>
</dbReference>
<evidence type="ECO:0000313" key="1">
    <source>
        <dbReference type="EMBL" id="QFY44232.1"/>
    </source>
</evidence>
<protein>
    <recommendedName>
        <fullName evidence="3">Tetratricopeptide repeat protein</fullName>
    </recommendedName>
</protein>
<evidence type="ECO:0000313" key="2">
    <source>
        <dbReference type="Proteomes" id="UP000325755"/>
    </source>
</evidence>
<organism evidence="1 2">
    <name type="scientific">Candidatus Methylospira mobilis</name>
    <dbReference type="NCBI Taxonomy" id="1808979"/>
    <lineage>
        <taxon>Bacteria</taxon>
        <taxon>Pseudomonadati</taxon>
        <taxon>Pseudomonadota</taxon>
        <taxon>Gammaproteobacteria</taxon>
        <taxon>Methylococcales</taxon>
        <taxon>Methylococcaceae</taxon>
        <taxon>Candidatus Methylospira</taxon>
    </lineage>
</organism>
<gene>
    <name evidence="1" type="ORF">F6R98_17655</name>
</gene>
<name>A0A5Q0BM66_9GAMM</name>
<evidence type="ECO:0008006" key="3">
    <source>
        <dbReference type="Google" id="ProtNLM"/>
    </source>
</evidence>